<sequence>MKSCTTLGLSKDKASACAGRPPRGLAVSAGGPVVGTDGRGDYIRPSDVPGIVPGAMLSKAEPMQWGSEASARNLPSGLFLAQGAEAVTKATGRGNMAGAV</sequence>
<accession>A0AAD7WZJ0</accession>
<reference evidence="2" key="1">
    <citation type="journal article" date="2023" name="Science">
        <title>Genome structures resolve the early diversification of teleost fishes.</title>
        <authorList>
            <person name="Parey E."/>
            <person name="Louis A."/>
            <person name="Montfort J."/>
            <person name="Bouchez O."/>
            <person name="Roques C."/>
            <person name="Iampietro C."/>
            <person name="Lluch J."/>
            <person name="Castinel A."/>
            <person name="Donnadieu C."/>
            <person name="Desvignes T."/>
            <person name="Floi Bucao C."/>
            <person name="Jouanno E."/>
            <person name="Wen M."/>
            <person name="Mejri S."/>
            <person name="Dirks R."/>
            <person name="Jansen H."/>
            <person name="Henkel C."/>
            <person name="Chen W.J."/>
            <person name="Zahm M."/>
            <person name="Cabau C."/>
            <person name="Klopp C."/>
            <person name="Thompson A.W."/>
            <person name="Robinson-Rechavi M."/>
            <person name="Braasch I."/>
            <person name="Lecointre G."/>
            <person name="Bobe J."/>
            <person name="Postlethwait J.H."/>
            <person name="Berthelot C."/>
            <person name="Roest Crollius H."/>
            <person name="Guiguen Y."/>
        </authorList>
    </citation>
    <scope>NUCLEOTIDE SEQUENCE</scope>
    <source>
        <strain evidence="2">NC1722</strain>
    </source>
</reference>
<keyword evidence="3" id="KW-1185">Reference proteome</keyword>
<dbReference type="Proteomes" id="UP001221898">
    <property type="component" value="Unassembled WGS sequence"/>
</dbReference>
<evidence type="ECO:0000313" key="3">
    <source>
        <dbReference type="Proteomes" id="UP001221898"/>
    </source>
</evidence>
<evidence type="ECO:0000313" key="2">
    <source>
        <dbReference type="EMBL" id="KAJ8415511.1"/>
    </source>
</evidence>
<gene>
    <name evidence="2" type="ORF">AAFF_G00424910</name>
</gene>
<dbReference type="EMBL" id="JAINUG010000009">
    <property type="protein sequence ID" value="KAJ8415511.1"/>
    <property type="molecule type" value="Genomic_DNA"/>
</dbReference>
<dbReference type="AlphaFoldDB" id="A0AAD7WZJ0"/>
<feature type="region of interest" description="Disordered" evidence="1">
    <location>
        <begin position="1"/>
        <end position="20"/>
    </location>
</feature>
<protein>
    <submittedName>
        <fullName evidence="2">Uncharacterized protein</fullName>
    </submittedName>
</protein>
<evidence type="ECO:0000256" key="1">
    <source>
        <dbReference type="SAM" id="MobiDB-lite"/>
    </source>
</evidence>
<proteinExistence type="predicted"/>
<comment type="caution">
    <text evidence="2">The sequence shown here is derived from an EMBL/GenBank/DDBJ whole genome shotgun (WGS) entry which is preliminary data.</text>
</comment>
<name>A0AAD7WZJ0_9TELE</name>
<organism evidence="2 3">
    <name type="scientific">Aldrovandia affinis</name>
    <dbReference type="NCBI Taxonomy" id="143900"/>
    <lineage>
        <taxon>Eukaryota</taxon>
        <taxon>Metazoa</taxon>
        <taxon>Chordata</taxon>
        <taxon>Craniata</taxon>
        <taxon>Vertebrata</taxon>
        <taxon>Euteleostomi</taxon>
        <taxon>Actinopterygii</taxon>
        <taxon>Neopterygii</taxon>
        <taxon>Teleostei</taxon>
        <taxon>Notacanthiformes</taxon>
        <taxon>Halosauridae</taxon>
        <taxon>Aldrovandia</taxon>
    </lineage>
</organism>